<sequence>MASIAITAVLLQLLIIRVWCIPDLIKKSPNGDSEAQYGKSLFDDRKYNDNDPTKEFVTDQLSISIKKAGINWNGFKFFGLDFNQPDQIGGDVKIHFNGFLTFGSESTKEATAGKCIRVGFESNFLAPYWMRYFKGSVRVFELGKTGHAKTDRENIIKDLFKAGILANPSKKATSEARIIVLTWLKMRSSGTYDPSLQKWGKGFKNTFQMFVILHAGETYIKYYYRSLDTNKIFVGGIVPCYGRIGISRYRQNVDPKSCKLERNSFGIDNLSGKLNKIPQKIEYYSNEGNDGDMGSWSFRVSPKQCKQKLDVGEYCTKRDKTHFKCDYRQKAIGCLEVEEGGGRCVLKKSPGRGRRSLSSAQIQKNVDRFCEFRDDGDFVFPLKCRIYINCFEGKASFASCADGERFHPELRKCVKAADVDCETPGLKTQEVFQVKTEIKRSKLREIIPIVHKFYSVTLDIKPKTPARGGWNSVFHATIKSSWTYYGDRTPSIVMHKDTTKLQFCGPLNYPNPILCQSPAPPIPLNKFTKIKIQQIPNGDDSKFIVYINGKTVWTATPNYPTMFSNVKVYEGDPYFPAANIETKNYKFQSGITAGHVLETVKKLQNMWTLKLAIIPVKTQNGDTSILHATPYFDSRTVGELKIDFLDKTTRLRICVPSLSTSYTPYCITFPRSLPLSKLAKIQIRRRPAVSGTDYIIHLNREQKYKFNDPTPNKVDDVNMYLSDPFMAPANAVLEAYQFNNGVQKGHVIDEKSSLGPAWKLNLKITITNTQHTGWINILHAVNNGVSSDLLFYVFIQPRTTRPYICTALKQGGANLCTSTSSLSLNRPTLIEIDHFQSSGKYYYQMTVGGQAVYLDASKRRPKPILNANPRTFENVVVYASSPYYNEPSGNVEINGYSLVQNVDRF</sequence>
<dbReference type="GO" id="GO:0008061">
    <property type="term" value="F:chitin binding"/>
    <property type="evidence" value="ECO:0007669"/>
    <property type="project" value="InterPro"/>
</dbReference>
<dbReference type="AlphaFoldDB" id="A0A7M5WW75"/>
<protein>
    <recommendedName>
        <fullName evidence="2">Chitin-binding type-2 domain-containing protein</fullName>
    </recommendedName>
</protein>
<dbReference type="SMART" id="SM00494">
    <property type="entry name" value="ChtBD2"/>
    <property type="match status" value="1"/>
</dbReference>
<dbReference type="GO" id="GO:0005576">
    <property type="term" value="C:extracellular region"/>
    <property type="evidence" value="ECO:0007669"/>
    <property type="project" value="InterPro"/>
</dbReference>
<dbReference type="OrthoDB" id="6020543at2759"/>
<feature type="chain" id="PRO_5029900042" description="Chitin-binding type-2 domain-containing protein" evidence="1">
    <location>
        <begin position="21"/>
        <end position="905"/>
    </location>
</feature>
<dbReference type="InterPro" id="IPR002557">
    <property type="entry name" value="Chitin-bd_dom"/>
</dbReference>
<dbReference type="Gene3D" id="2.170.140.10">
    <property type="entry name" value="Chitin binding domain"/>
    <property type="match status" value="1"/>
</dbReference>
<dbReference type="Proteomes" id="UP000594262">
    <property type="component" value="Unplaced"/>
</dbReference>
<evidence type="ECO:0000256" key="1">
    <source>
        <dbReference type="SAM" id="SignalP"/>
    </source>
</evidence>
<reference evidence="3" key="1">
    <citation type="submission" date="2021-01" db="UniProtKB">
        <authorList>
            <consortium name="EnsemblMetazoa"/>
        </authorList>
    </citation>
    <scope>IDENTIFICATION</scope>
</reference>
<dbReference type="RefSeq" id="XP_066915331.1">
    <property type="nucleotide sequence ID" value="XM_067059230.1"/>
</dbReference>
<organism evidence="3 4">
    <name type="scientific">Clytia hemisphaerica</name>
    <dbReference type="NCBI Taxonomy" id="252671"/>
    <lineage>
        <taxon>Eukaryota</taxon>
        <taxon>Metazoa</taxon>
        <taxon>Cnidaria</taxon>
        <taxon>Hydrozoa</taxon>
        <taxon>Hydroidolina</taxon>
        <taxon>Leptothecata</taxon>
        <taxon>Obeliida</taxon>
        <taxon>Clytiidae</taxon>
        <taxon>Clytia</taxon>
    </lineage>
</organism>
<feature type="domain" description="Chitin-binding type-2" evidence="2">
    <location>
        <begin position="367"/>
        <end position="423"/>
    </location>
</feature>
<evidence type="ECO:0000259" key="2">
    <source>
        <dbReference type="PROSITE" id="PS50940"/>
    </source>
</evidence>
<keyword evidence="4" id="KW-1185">Reference proteome</keyword>
<feature type="signal peptide" evidence="1">
    <location>
        <begin position="1"/>
        <end position="20"/>
    </location>
</feature>
<dbReference type="PROSITE" id="PS50940">
    <property type="entry name" value="CHIT_BIND_II"/>
    <property type="match status" value="1"/>
</dbReference>
<dbReference type="Pfam" id="PF01607">
    <property type="entry name" value="CBM_14"/>
    <property type="match status" value="1"/>
</dbReference>
<dbReference type="InterPro" id="IPR036508">
    <property type="entry name" value="Chitin-bd_dom_sf"/>
</dbReference>
<proteinExistence type="predicted"/>
<dbReference type="EnsemblMetazoa" id="CLYHEMT013789.1">
    <property type="protein sequence ID" value="CLYHEMP013789.1"/>
    <property type="gene ID" value="CLYHEMG013789"/>
</dbReference>
<keyword evidence="1" id="KW-0732">Signal</keyword>
<accession>A0A7M5WW75</accession>
<dbReference type="GeneID" id="136802500"/>
<evidence type="ECO:0000313" key="4">
    <source>
        <dbReference type="Proteomes" id="UP000594262"/>
    </source>
</evidence>
<evidence type="ECO:0000313" key="3">
    <source>
        <dbReference type="EnsemblMetazoa" id="CLYHEMP013789.1"/>
    </source>
</evidence>
<name>A0A7M5WW75_9CNID</name>
<dbReference type="SUPFAM" id="SSF57625">
    <property type="entry name" value="Invertebrate chitin-binding proteins"/>
    <property type="match status" value="1"/>
</dbReference>